<proteinExistence type="predicted"/>
<protein>
    <submittedName>
        <fullName evidence="1">Uncharacterized protein</fullName>
    </submittedName>
</protein>
<evidence type="ECO:0000313" key="1">
    <source>
        <dbReference type="EMBL" id="DAE02296.1"/>
    </source>
</evidence>
<organism evidence="1">
    <name type="scientific">Herelleviridae sp. cttEB8</name>
    <dbReference type="NCBI Taxonomy" id="2825832"/>
    <lineage>
        <taxon>Viruses</taxon>
        <taxon>Duplodnaviria</taxon>
        <taxon>Heunggongvirae</taxon>
        <taxon>Uroviricota</taxon>
        <taxon>Caudoviricetes</taxon>
        <taxon>Herelleviridae</taxon>
    </lineage>
</organism>
<accession>A0A8S5P6L5</accession>
<sequence>MPPIKKVDGVDIKQMAKKSNVIYHTKDPIRYPKVQCGYEGLAQVMFSTQVNNMMIDLTKEMTKIAKQ</sequence>
<reference evidence="1" key="1">
    <citation type="journal article" date="2021" name="Proc. Natl. Acad. Sci. U.S.A.">
        <title>A Catalog of Tens of Thousands of Viruses from Human Metagenomes Reveals Hidden Associations with Chronic Diseases.</title>
        <authorList>
            <person name="Tisza M.J."/>
            <person name="Buck C.B."/>
        </authorList>
    </citation>
    <scope>NUCLEOTIDE SEQUENCE</scope>
    <source>
        <strain evidence="1">CttEB8</strain>
    </source>
</reference>
<name>A0A8S5P6L5_9CAUD</name>
<dbReference type="EMBL" id="BK015344">
    <property type="protein sequence ID" value="DAE02296.1"/>
    <property type="molecule type" value="Genomic_DNA"/>
</dbReference>